<dbReference type="GO" id="GO:0005525">
    <property type="term" value="F:GTP binding"/>
    <property type="evidence" value="ECO:0007669"/>
    <property type="project" value="UniProtKB-KW"/>
</dbReference>
<dbReference type="Pfam" id="PF00925">
    <property type="entry name" value="GTP_cyclohydro2"/>
    <property type="match status" value="1"/>
</dbReference>
<comment type="similarity">
    <text evidence="2">Belongs to the GTP cyclohydrolase II family.</text>
</comment>
<dbReference type="Proteomes" id="UP000311382">
    <property type="component" value="Unassembled WGS sequence"/>
</dbReference>
<feature type="compositionally biased region" description="Basic and acidic residues" evidence="9">
    <location>
        <begin position="49"/>
        <end position="62"/>
    </location>
</feature>
<reference evidence="11 12" key="1">
    <citation type="submission" date="2019-03" db="EMBL/GenBank/DDBJ databases">
        <title>Rhodosporidium diobovatum UCD-FST 08-225 genome sequencing, assembly, and annotation.</title>
        <authorList>
            <person name="Fakankun I.U."/>
            <person name="Fristensky B."/>
            <person name="Levin D.B."/>
        </authorList>
    </citation>
    <scope>NUCLEOTIDE SEQUENCE [LARGE SCALE GENOMIC DNA]</scope>
    <source>
        <strain evidence="11 12">UCD-FST 08-225</strain>
    </source>
</reference>
<keyword evidence="5" id="KW-0547">Nucleotide-binding</keyword>
<feature type="region of interest" description="Disordered" evidence="9">
    <location>
        <begin position="465"/>
        <end position="487"/>
    </location>
</feature>
<dbReference type="STRING" id="5288.A0A5C5FMV8"/>
<dbReference type="CDD" id="cd00641">
    <property type="entry name" value="GTP_cyclohydro2"/>
    <property type="match status" value="1"/>
</dbReference>
<organism evidence="11 12">
    <name type="scientific">Rhodotorula diobovata</name>
    <dbReference type="NCBI Taxonomy" id="5288"/>
    <lineage>
        <taxon>Eukaryota</taxon>
        <taxon>Fungi</taxon>
        <taxon>Dikarya</taxon>
        <taxon>Basidiomycota</taxon>
        <taxon>Pucciniomycotina</taxon>
        <taxon>Microbotryomycetes</taxon>
        <taxon>Sporidiobolales</taxon>
        <taxon>Sporidiobolaceae</taxon>
        <taxon>Rhodotorula</taxon>
    </lineage>
</organism>
<evidence type="ECO:0000256" key="8">
    <source>
        <dbReference type="ARBA" id="ARBA00049295"/>
    </source>
</evidence>
<evidence type="ECO:0000256" key="3">
    <source>
        <dbReference type="ARBA" id="ARBA00012762"/>
    </source>
</evidence>
<name>A0A5C5FMV8_9BASI</name>
<comment type="pathway">
    <text evidence="1">Cofactor biosynthesis; riboflavin biosynthesis.</text>
</comment>
<feature type="compositionally biased region" description="Low complexity" evidence="9">
    <location>
        <begin position="477"/>
        <end position="487"/>
    </location>
</feature>
<dbReference type="InterPro" id="IPR036144">
    <property type="entry name" value="RibA-like_sf"/>
</dbReference>
<keyword evidence="12" id="KW-1185">Reference proteome</keyword>
<dbReference type="Gene3D" id="3.40.50.10990">
    <property type="entry name" value="GTP cyclohydrolase II"/>
    <property type="match status" value="1"/>
</dbReference>
<evidence type="ECO:0000313" key="11">
    <source>
        <dbReference type="EMBL" id="TNY17612.1"/>
    </source>
</evidence>
<evidence type="ECO:0000256" key="2">
    <source>
        <dbReference type="ARBA" id="ARBA00008131"/>
    </source>
</evidence>
<feature type="region of interest" description="Disordered" evidence="9">
    <location>
        <begin position="1"/>
        <end position="63"/>
    </location>
</feature>
<evidence type="ECO:0000256" key="6">
    <source>
        <dbReference type="ARBA" id="ARBA00022801"/>
    </source>
</evidence>
<evidence type="ECO:0000256" key="7">
    <source>
        <dbReference type="ARBA" id="ARBA00023134"/>
    </source>
</evidence>
<feature type="region of interest" description="Disordered" evidence="9">
    <location>
        <begin position="161"/>
        <end position="204"/>
    </location>
</feature>
<keyword evidence="7" id="KW-0342">GTP-binding</keyword>
<protein>
    <recommendedName>
        <fullName evidence="3">GTP cyclohydrolase II</fullName>
        <ecNumber evidence="3">3.5.4.25</ecNumber>
    </recommendedName>
</protein>
<keyword evidence="4" id="KW-0686">Riboflavin biosynthesis</keyword>
<gene>
    <name evidence="11" type="ORF">DMC30DRAFT_356865</name>
</gene>
<evidence type="ECO:0000256" key="9">
    <source>
        <dbReference type="SAM" id="MobiDB-lite"/>
    </source>
</evidence>
<dbReference type="InterPro" id="IPR000926">
    <property type="entry name" value="RibA"/>
</dbReference>
<dbReference type="GO" id="GO:0009231">
    <property type="term" value="P:riboflavin biosynthetic process"/>
    <property type="evidence" value="ECO:0007669"/>
    <property type="project" value="UniProtKB-KW"/>
</dbReference>
<dbReference type="SUPFAM" id="SSF142695">
    <property type="entry name" value="RibA-like"/>
    <property type="match status" value="1"/>
</dbReference>
<comment type="caution">
    <text evidence="11">The sequence shown here is derived from an EMBL/GenBank/DDBJ whole genome shotgun (WGS) entry which is preliminary data.</text>
</comment>
<feature type="compositionally biased region" description="Basic and acidic residues" evidence="9">
    <location>
        <begin position="563"/>
        <end position="574"/>
    </location>
</feature>
<evidence type="ECO:0000313" key="12">
    <source>
        <dbReference type="Proteomes" id="UP000311382"/>
    </source>
</evidence>
<dbReference type="EC" id="3.5.4.25" evidence="3"/>
<comment type="catalytic activity">
    <reaction evidence="8">
        <text>GTP + 4 H2O = 2,5-diamino-6-hydroxy-4-(5-phosphoribosylamino)-pyrimidine + formate + 2 phosphate + 3 H(+)</text>
        <dbReference type="Rhea" id="RHEA:23704"/>
        <dbReference type="ChEBI" id="CHEBI:15377"/>
        <dbReference type="ChEBI" id="CHEBI:15378"/>
        <dbReference type="ChEBI" id="CHEBI:15740"/>
        <dbReference type="ChEBI" id="CHEBI:37565"/>
        <dbReference type="ChEBI" id="CHEBI:43474"/>
        <dbReference type="ChEBI" id="CHEBI:58614"/>
        <dbReference type="EC" id="3.5.4.25"/>
    </reaction>
</comment>
<dbReference type="PANTHER" id="PTHR21327:SF29">
    <property type="entry name" value="GTP CYCLOHYDROLASE-2"/>
    <property type="match status" value="1"/>
</dbReference>
<evidence type="ECO:0000256" key="4">
    <source>
        <dbReference type="ARBA" id="ARBA00022619"/>
    </source>
</evidence>
<evidence type="ECO:0000259" key="10">
    <source>
        <dbReference type="Pfam" id="PF00925"/>
    </source>
</evidence>
<sequence>MLHARAQHSVSPSDLSVLQALTGDRPPSSSAAHLIAAAGPQPSTSASRDAPRQAKRGDRRPPVDPLMIAAAASAGPQVTRNHYFHTFFPQPLAYAPCDDERTSAAATMAQRPKMESRQAPRTIRLQVEDEERRRKERLERLRDEQVAKEHRHDERAIADRPQAVAMPTHDGGFEFREDGRLDDKLGPDARRGKPPASAQVHHLKDDALPDLPPLEVQCRVRTRIPTPHGHIFLHLYTNNHDNKEHLAFVADHAQMASTSLTTNAVEGTPVVAETGERRLLPFIRSRTLDSKWYDGETDEERIVRGAYVGRLSATSHCRHAHAPPSAASLAPTDPPLVRIHSECFTGETIGSQRCDCGEQLDEAFRLITLAGRGVVVYLRQEGRGIGLLEKMRAYNLQDLGHDTVTANLMLGHGADMRTYGIAGAILRDLGVAQSGVRLLTNNPDKIRQIEGEGVSVVERVAMDAPYGSGEEDDDSDGGSSTSDAHTDSSVAYHLRRAGVGMIGASTTSSPELDKYLRTKIERMGHMLTAPEQQAVRNRVMSGGGSSGSAGAHPLSESTSALPARDDVAEEEKRA</sequence>
<dbReference type="PANTHER" id="PTHR21327">
    <property type="entry name" value="GTP CYCLOHYDROLASE II-RELATED"/>
    <property type="match status" value="1"/>
</dbReference>
<dbReference type="EMBL" id="SOZI01000188">
    <property type="protein sequence ID" value="TNY17612.1"/>
    <property type="molecule type" value="Genomic_DNA"/>
</dbReference>
<dbReference type="InterPro" id="IPR032677">
    <property type="entry name" value="GTP_cyclohydro_II"/>
</dbReference>
<evidence type="ECO:0000256" key="5">
    <source>
        <dbReference type="ARBA" id="ARBA00022741"/>
    </source>
</evidence>
<feature type="region of interest" description="Disordered" evidence="9">
    <location>
        <begin position="526"/>
        <end position="574"/>
    </location>
</feature>
<feature type="domain" description="GTP cyclohydrolase II" evidence="10">
    <location>
        <begin position="330"/>
        <end position="460"/>
    </location>
</feature>
<evidence type="ECO:0000256" key="1">
    <source>
        <dbReference type="ARBA" id="ARBA00005104"/>
    </source>
</evidence>
<dbReference type="NCBIfam" id="NF001591">
    <property type="entry name" value="PRK00393.1"/>
    <property type="match status" value="1"/>
</dbReference>
<accession>A0A5C5FMV8</accession>
<dbReference type="OrthoDB" id="5569761at2759"/>
<dbReference type="GO" id="GO:0003935">
    <property type="term" value="F:GTP cyclohydrolase II activity"/>
    <property type="evidence" value="ECO:0007669"/>
    <property type="project" value="UniProtKB-EC"/>
</dbReference>
<feature type="region of interest" description="Disordered" evidence="9">
    <location>
        <begin position="103"/>
        <end position="122"/>
    </location>
</feature>
<feature type="compositionally biased region" description="Basic and acidic residues" evidence="9">
    <location>
        <begin position="171"/>
        <end position="191"/>
    </location>
</feature>
<keyword evidence="6 11" id="KW-0378">Hydrolase</keyword>
<proteinExistence type="inferred from homology"/>
<dbReference type="AlphaFoldDB" id="A0A5C5FMV8"/>